<feature type="non-terminal residue" evidence="1">
    <location>
        <position position="1"/>
    </location>
</feature>
<name>A0A5S4FWZ7_9ACTN</name>
<gene>
    <name evidence="1" type="ORF">ETD86_02310</name>
</gene>
<protein>
    <submittedName>
        <fullName evidence="1">Uncharacterized protein</fullName>
    </submittedName>
</protein>
<evidence type="ECO:0000313" key="2">
    <source>
        <dbReference type="Proteomes" id="UP000309128"/>
    </source>
</evidence>
<accession>A0A5S4FWZ7</accession>
<sequence length="157" mass="16859">TGASYVYNQQSGRLQPVANYVSARLMLDNEGVNVAYWPVFSLIGTFRRTVSLPLKTNVIGTVEPRGRTPVTVQSGFAPVPTGWLRDTVTGPGNCAVPPPSTVIRSSRTGREPSLISTAYRICCGAGEAGSALPSRKTLRRCRVLFASTLAPSFWGRS</sequence>
<comment type="caution">
    <text evidence="1">The sequence shown here is derived from an EMBL/GenBank/DDBJ whole genome shotgun (WGS) entry which is preliminary data.</text>
</comment>
<dbReference type="InterPro" id="IPR044857">
    <property type="entry name" value="T7SS_EccB_R1"/>
</dbReference>
<dbReference type="Gene3D" id="3.30.2390.20">
    <property type="entry name" value="Type VII secretion system EccB, repeat 1 domain"/>
    <property type="match status" value="1"/>
</dbReference>
<organism evidence="1 2">
    <name type="scientific">Nonomuraea turkmeniaca</name>
    <dbReference type="NCBI Taxonomy" id="103838"/>
    <lineage>
        <taxon>Bacteria</taxon>
        <taxon>Bacillati</taxon>
        <taxon>Actinomycetota</taxon>
        <taxon>Actinomycetes</taxon>
        <taxon>Streptosporangiales</taxon>
        <taxon>Streptosporangiaceae</taxon>
        <taxon>Nonomuraea</taxon>
    </lineage>
</organism>
<keyword evidence="2" id="KW-1185">Reference proteome</keyword>
<dbReference type="Proteomes" id="UP000309128">
    <property type="component" value="Unassembled WGS sequence"/>
</dbReference>
<evidence type="ECO:0000313" key="1">
    <source>
        <dbReference type="EMBL" id="TMR25192.1"/>
    </source>
</evidence>
<dbReference type="AlphaFoldDB" id="A0A5S4FWZ7"/>
<reference evidence="1 2" key="1">
    <citation type="submission" date="2019-05" db="EMBL/GenBank/DDBJ databases">
        <title>Draft genome sequence of Nonomuraea turkmeniaca DSM 43926.</title>
        <authorList>
            <person name="Saricaoglu S."/>
            <person name="Isik K."/>
        </authorList>
    </citation>
    <scope>NUCLEOTIDE SEQUENCE [LARGE SCALE GENOMIC DNA]</scope>
    <source>
        <strain evidence="1 2">DSM 43926</strain>
    </source>
</reference>
<proteinExistence type="predicted"/>
<dbReference type="EMBL" id="VCKY01000004">
    <property type="protein sequence ID" value="TMR25192.1"/>
    <property type="molecule type" value="Genomic_DNA"/>
</dbReference>